<feature type="transmembrane region" description="Helical" evidence="1">
    <location>
        <begin position="45"/>
        <end position="68"/>
    </location>
</feature>
<proteinExistence type="predicted"/>
<dbReference type="AlphaFoldDB" id="A0A336JLK0"/>
<dbReference type="OrthoDB" id="8250800at2"/>
<reference evidence="2 5" key="2">
    <citation type="submission" date="2018-07" db="EMBL/GenBank/DDBJ databases">
        <title>Genomic Encyclopedia of Archaeal and Bacterial Type Strains, Phase II (KMG-II): from individual species to whole genera.</title>
        <authorList>
            <person name="Goeker M."/>
        </authorList>
    </citation>
    <scope>NUCLEOTIDE SEQUENCE [LARGE SCALE GENOMIC DNA]</scope>
    <source>
        <strain evidence="2 5">JA575</strain>
    </source>
</reference>
<keyword evidence="1" id="KW-0812">Transmembrane</keyword>
<dbReference type="Pfam" id="PF07332">
    <property type="entry name" value="Phage_holin_3_6"/>
    <property type="match status" value="1"/>
</dbReference>
<protein>
    <submittedName>
        <fullName evidence="2 3">Superfamily III holin-X</fullName>
    </submittedName>
</protein>
<accession>A0A336JLK0</accession>
<dbReference type="Proteomes" id="UP000252631">
    <property type="component" value="Unassembled WGS sequence"/>
</dbReference>
<organism evidence="3 4">
    <name type="scientific">Rhodopseudomonas pentothenatexigens</name>
    <dbReference type="NCBI Taxonomy" id="999699"/>
    <lineage>
        <taxon>Bacteria</taxon>
        <taxon>Pseudomonadati</taxon>
        <taxon>Pseudomonadota</taxon>
        <taxon>Alphaproteobacteria</taxon>
        <taxon>Hyphomicrobiales</taxon>
        <taxon>Nitrobacteraceae</taxon>
        <taxon>Rhodopseudomonas</taxon>
    </lineage>
</organism>
<keyword evidence="1" id="KW-1133">Transmembrane helix</keyword>
<evidence type="ECO:0000313" key="5">
    <source>
        <dbReference type="Proteomes" id="UP000256343"/>
    </source>
</evidence>
<evidence type="ECO:0000313" key="2">
    <source>
        <dbReference type="EMBL" id="RED37620.1"/>
    </source>
</evidence>
<sequence length="130" mass="13643">MTPPNNRSIPDLVGDAFTQFAKLVSNEFELARAEMSDKLGQIGRAAMMIGAGAVILIPGLVVLLMAAAAALVENGFTTSVAYLIVGACTTGIAATLIGFGANRMSPEALKPEMTIEQLQRDKEAAGEMMR</sequence>
<name>A0A336JLK0_9BRAD</name>
<keyword evidence="5" id="KW-1185">Reference proteome</keyword>
<dbReference type="EMBL" id="QRDT01000007">
    <property type="protein sequence ID" value="RED37620.1"/>
    <property type="molecule type" value="Genomic_DNA"/>
</dbReference>
<dbReference type="InterPro" id="IPR009937">
    <property type="entry name" value="Phage_holin_3_6"/>
</dbReference>
<keyword evidence="1" id="KW-0472">Membrane</keyword>
<dbReference type="EMBL" id="UFQQ01000007">
    <property type="protein sequence ID" value="SSW90587.1"/>
    <property type="molecule type" value="Genomic_DNA"/>
</dbReference>
<feature type="transmembrane region" description="Helical" evidence="1">
    <location>
        <begin position="80"/>
        <end position="101"/>
    </location>
</feature>
<dbReference type="Proteomes" id="UP000256343">
    <property type="component" value="Unassembled WGS sequence"/>
</dbReference>
<evidence type="ECO:0000256" key="1">
    <source>
        <dbReference type="SAM" id="Phobius"/>
    </source>
</evidence>
<gene>
    <name evidence="2" type="ORF">BJ125_107195</name>
    <name evidence="3" type="ORF">SAMN05892882_107195</name>
</gene>
<reference evidence="3 4" key="1">
    <citation type="submission" date="2017-08" db="EMBL/GenBank/DDBJ databases">
        <authorList>
            <person name="de Groot N.N."/>
        </authorList>
    </citation>
    <scope>NUCLEOTIDE SEQUENCE [LARGE SCALE GENOMIC DNA]</scope>
    <source>
        <strain evidence="3 4">JA575</strain>
    </source>
</reference>
<dbReference type="RefSeq" id="WP_114357660.1">
    <property type="nucleotide sequence ID" value="NZ_QRDT01000007.1"/>
</dbReference>
<evidence type="ECO:0000313" key="3">
    <source>
        <dbReference type="EMBL" id="SSW90587.1"/>
    </source>
</evidence>
<evidence type="ECO:0000313" key="4">
    <source>
        <dbReference type="Proteomes" id="UP000252631"/>
    </source>
</evidence>